<dbReference type="AlphaFoldDB" id="A0A811L1H1"/>
<reference evidence="2" key="1">
    <citation type="submission" date="2020-09" db="EMBL/GenBank/DDBJ databases">
        <authorList>
            <person name="Kikuchi T."/>
        </authorList>
    </citation>
    <scope>NUCLEOTIDE SEQUENCE</scope>
    <source>
        <strain evidence="2">SH1</strain>
    </source>
</reference>
<comment type="caution">
    <text evidence="2">The sequence shown here is derived from an EMBL/GenBank/DDBJ whole genome shotgun (WGS) entry which is preliminary data.</text>
</comment>
<dbReference type="EMBL" id="CAJFDH010000005">
    <property type="protein sequence ID" value="CAD5222903.1"/>
    <property type="molecule type" value="Genomic_DNA"/>
</dbReference>
<name>A0A811L1H1_9BILA</name>
<dbReference type="Proteomes" id="UP000614601">
    <property type="component" value="Unassembled WGS sequence"/>
</dbReference>
<keyword evidence="3" id="KW-1185">Reference proteome</keyword>
<gene>
    <name evidence="2" type="ORF">BOKJ2_LOCUS9876</name>
</gene>
<evidence type="ECO:0000313" key="2">
    <source>
        <dbReference type="EMBL" id="CAD5222903.1"/>
    </source>
</evidence>
<feature type="compositionally biased region" description="Basic residues" evidence="1">
    <location>
        <begin position="61"/>
        <end position="72"/>
    </location>
</feature>
<dbReference type="EMBL" id="CAJFCW020000005">
    <property type="protein sequence ID" value="CAG9116985.1"/>
    <property type="molecule type" value="Genomic_DNA"/>
</dbReference>
<organism evidence="2 3">
    <name type="scientific">Bursaphelenchus okinawaensis</name>
    <dbReference type="NCBI Taxonomy" id="465554"/>
    <lineage>
        <taxon>Eukaryota</taxon>
        <taxon>Metazoa</taxon>
        <taxon>Ecdysozoa</taxon>
        <taxon>Nematoda</taxon>
        <taxon>Chromadorea</taxon>
        <taxon>Rhabditida</taxon>
        <taxon>Tylenchina</taxon>
        <taxon>Tylenchomorpha</taxon>
        <taxon>Aphelenchoidea</taxon>
        <taxon>Aphelenchoididae</taxon>
        <taxon>Bursaphelenchus</taxon>
    </lineage>
</organism>
<accession>A0A811L1H1</accession>
<feature type="compositionally biased region" description="Basic and acidic residues" evidence="1">
    <location>
        <begin position="73"/>
        <end position="83"/>
    </location>
</feature>
<dbReference type="Proteomes" id="UP000783686">
    <property type="component" value="Unassembled WGS sequence"/>
</dbReference>
<protein>
    <submittedName>
        <fullName evidence="2">Uncharacterized protein</fullName>
    </submittedName>
</protein>
<feature type="region of interest" description="Disordered" evidence="1">
    <location>
        <begin position="266"/>
        <end position="306"/>
    </location>
</feature>
<evidence type="ECO:0000313" key="3">
    <source>
        <dbReference type="Proteomes" id="UP000614601"/>
    </source>
</evidence>
<feature type="compositionally biased region" description="Polar residues" evidence="1">
    <location>
        <begin position="295"/>
        <end position="306"/>
    </location>
</feature>
<evidence type="ECO:0000256" key="1">
    <source>
        <dbReference type="SAM" id="MobiDB-lite"/>
    </source>
</evidence>
<sequence length="457" mass="52064">MSRGKNAYKRGNKTLAWYLADKLMDKNEGHDVDLDTKRKNSVDSESSMNSMHQHDADSRPRKDKKQRANRRRNISEQSEKIDEAFETPEPQSTPEPVKESYWYYDQTSDGFYYEHNGSRGWRKRNPKLHGNPPTNLQKKAFEAEPNDAPAPQTIEKKVYVPVPVPVFPTQASNKLYGQANQPANSPNIKYYDPSTDGFFYEMASVNGWTRRRPSSSQLGQRSDMTTRDLTNHEVEELVLSKVDDQGAPKLNIAMAQLLARQISKNQQNQLADDYPSSSSTVSSTHSDDVTPPPQTTQAFGTTTQKELQVGSFEEPYEFYWSDNEKNDKGLEQASSTSSVDEFVNNPLNAFFGGMCLEEQNRLRPDSLKITNQANNDKRLPRFNVDKFIADLPMVDHDSFINNLNALPTPLAMDSSLGFGHFKESPFMTPVVNPPSSIWSRHDLEMERNLHDLEKIWN</sequence>
<feature type="compositionally biased region" description="Basic and acidic residues" evidence="1">
    <location>
        <begin position="27"/>
        <end position="42"/>
    </location>
</feature>
<dbReference type="OrthoDB" id="5855670at2759"/>
<feature type="region of interest" description="Disordered" evidence="1">
    <location>
        <begin position="27"/>
        <end position="98"/>
    </location>
</feature>
<proteinExistence type="predicted"/>